<dbReference type="CDD" id="cd09110">
    <property type="entry name" value="PLDc_CLS_1"/>
    <property type="match status" value="1"/>
</dbReference>
<accession>A0A848LFZ1</accession>
<evidence type="ECO:0000313" key="3">
    <source>
        <dbReference type="EMBL" id="NMO14608.1"/>
    </source>
</evidence>
<dbReference type="EMBL" id="JABBJJ010000022">
    <property type="protein sequence ID" value="NMO14608.1"/>
    <property type="molecule type" value="Genomic_DNA"/>
</dbReference>
<dbReference type="PROSITE" id="PS50035">
    <property type="entry name" value="PLD"/>
    <property type="match status" value="1"/>
</dbReference>
<name>A0A848LFZ1_9BACT</name>
<comment type="caution">
    <text evidence="3">The sequence shown here is derived from an EMBL/GenBank/DDBJ whole genome shotgun (WGS) entry which is preliminary data.</text>
</comment>
<dbReference type="Gene3D" id="3.30.870.10">
    <property type="entry name" value="Endonuclease Chain A"/>
    <property type="match status" value="2"/>
</dbReference>
<protein>
    <submittedName>
        <fullName evidence="3">Cardiolipin synthase B</fullName>
    </submittedName>
</protein>
<reference evidence="3 4" key="1">
    <citation type="submission" date="2020-04" db="EMBL/GenBank/DDBJ databases">
        <title>Draft genome of Pyxidicoccus fallax type strain.</title>
        <authorList>
            <person name="Whitworth D.E."/>
        </authorList>
    </citation>
    <scope>NUCLEOTIDE SEQUENCE [LARGE SCALE GENOMIC DNA]</scope>
    <source>
        <strain evidence="3 4">DSM 14698</strain>
    </source>
</reference>
<feature type="transmembrane region" description="Helical" evidence="1">
    <location>
        <begin position="427"/>
        <end position="460"/>
    </location>
</feature>
<dbReference type="PANTHER" id="PTHR21248">
    <property type="entry name" value="CARDIOLIPIN SYNTHASE"/>
    <property type="match status" value="1"/>
</dbReference>
<sequence length="484" mass="52415">MQVASPSMSASDSDLVHRAFDRASGAPRVPGNSVRVLLDAKENYPAWLEAIRAARHSIFFENYIIAEDEVGREFAEALKERARAGVKVRLIRDWLGSRSEASRAFWRALQDAGVEVRVFNPPRFGSPLGWLSRDHRKMLAMDGEVAFISGLCVSTRWLGAPERGVPPWRDTGVMLHGPAVAWAERAFKEVWDATGAPLPVDVLSAPEALPAAGTVPVRIIAGEPASTDLFRLDQLIAAAAQRTLWLTDAYFVSFAPYVQALRRAALAGVDVRLLVPSTTDLPMIGRLSRAGYRPLLEAGVRIFEWNGSMVHAKTAVADERWARVGSSNLNLASFIGNYELDIAIEAPEVAREFAAIFLRDLANSTEIILSGKRHVVPVSRRSAGLPWGSGESRVGFVRFARAVGAAAASGTRSLGSVESGIERGLAAILVAVAALGFFFPAALAYPLSVLALWLALALLLRANRHSKQRSAEARVSHRPNPPGP</sequence>
<keyword evidence="4" id="KW-1185">Reference proteome</keyword>
<evidence type="ECO:0000313" key="4">
    <source>
        <dbReference type="Proteomes" id="UP000518300"/>
    </source>
</evidence>
<feature type="domain" description="PLD phosphodiesterase" evidence="2">
    <location>
        <begin position="306"/>
        <end position="333"/>
    </location>
</feature>
<keyword evidence="1" id="KW-0812">Transmembrane</keyword>
<dbReference type="InterPro" id="IPR025202">
    <property type="entry name" value="PLD-like_dom"/>
</dbReference>
<dbReference type="Proteomes" id="UP000518300">
    <property type="component" value="Unassembled WGS sequence"/>
</dbReference>
<dbReference type="GO" id="GO:0032049">
    <property type="term" value="P:cardiolipin biosynthetic process"/>
    <property type="evidence" value="ECO:0007669"/>
    <property type="project" value="UniProtKB-ARBA"/>
</dbReference>
<dbReference type="PANTHER" id="PTHR21248:SF22">
    <property type="entry name" value="PHOSPHOLIPASE D"/>
    <property type="match status" value="1"/>
</dbReference>
<dbReference type="Pfam" id="PF13091">
    <property type="entry name" value="PLDc_2"/>
    <property type="match status" value="2"/>
</dbReference>
<gene>
    <name evidence="3" type="ORF">HG543_07010</name>
</gene>
<evidence type="ECO:0000259" key="2">
    <source>
        <dbReference type="PROSITE" id="PS50035"/>
    </source>
</evidence>
<dbReference type="GO" id="GO:0030572">
    <property type="term" value="F:phosphatidyltransferase activity"/>
    <property type="evidence" value="ECO:0007669"/>
    <property type="project" value="UniProtKB-ARBA"/>
</dbReference>
<dbReference type="CDD" id="cd09159">
    <property type="entry name" value="PLDc_ybhO_like_2"/>
    <property type="match status" value="1"/>
</dbReference>
<dbReference type="SUPFAM" id="SSF56024">
    <property type="entry name" value="Phospholipase D/nuclease"/>
    <property type="match status" value="2"/>
</dbReference>
<dbReference type="AlphaFoldDB" id="A0A848LFZ1"/>
<keyword evidence="1" id="KW-0472">Membrane</keyword>
<evidence type="ECO:0000256" key="1">
    <source>
        <dbReference type="SAM" id="Phobius"/>
    </source>
</evidence>
<organism evidence="3 4">
    <name type="scientific">Pyxidicoccus fallax</name>
    <dbReference type="NCBI Taxonomy" id="394095"/>
    <lineage>
        <taxon>Bacteria</taxon>
        <taxon>Pseudomonadati</taxon>
        <taxon>Myxococcota</taxon>
        <taxon>Myxococcia</taxon>
        <taxon>Myxococcales</taxon>
        <taxon>Cystobacterineae</taxon>
        <taxon>Myxococcaceae</taxon>
        <taxon>Pyxidicoccus</taxon>
    </lineage>
</organism>
<keyword evidence="1" id="KW-1133">Transmembrane helix</keyword>
<proteinExistence type="predicted"/>
<dbReference type="InterPro" id="IPR001736">
    <property type="entry name" value="PLipase_D/transphosphatidylase"/>
</dbReference>